<comment type="caution">
    <text evidence="3">The sequence shown here is derived from an EMBL/GenBank/DDBJ whole genome shotgun (WGS) entry which is preliminary data.</text>
</comment>
<dbReference type="RefSeq" id="WP_379043029.1">
    <property type="nucleotide sequence ID" value="NZ_JBHULZ010000006.1"/>
</dbReference>
<dbReference type="InterPro" id="IPR029031">
    <property type="entry name" value="Gingipain_N_sf"/>
</dbReference>
<gene>
    <name evidence="3" type="primary">porU</name>
    <name evidence="3" type="ORF">ACFSQ0_01275</name>
</gene>
<dbReference type="Gene3D" id="3.40.50.10390">
    <property type="entry name" value="Gingipain r, domain 1"/>
    <property type="match status" value="1"/>
</dbReference>
<sequence length="1258" mass="140983">MMKNAISLIFLFIGFCAFPQQRSVEVHWESNLKQTKNVHLAKGNYQVYVQWEAQGTPVSPIISNAKWAAVPDSLIAPLEENLIPTNIEVSMSKAQARNKVYHLLEVSAMRKVNGRLQRLMSFDLRYQTEQRSRQNLRQNINVQNSVLATGDWFRFYTPKAGVYKLTANYLRRLGVDIGSLDPRTLKIYSYGGEMLPLKNADNQDYDLPQVAIQVVGEADGSFDGNDYILFYSNGIHELWSEENKTTQHLYADKSYYYLSYGGVPGLRVGDITQPNGNAQHSFTNFDEEQVYEEDDYNLSLTGRRWFGDRFDVQSNREYSFSFTNLDTAEPVRVLGAAAASSESQTSMQVAVNTQNIANLSFGVTGKYVYGSQRSFDEELSVNSEEIKVSFTYNNAGNPASVGYLDYIRVQAKRKLQFEGNQMPFTQKQAALLTGIGEYQLTQASNIAQIWDVTNPSAVMAYTHDGAAQLTLKANMGEQRKYIAFSNQGFLTPLNDRNARVPNQNLKASLFQGAGGVAQDLDYLIVTSSEFQSEANRLAAYREERDGLNTKVVLLEEIYHEFSSGKPDIVAIRNLVKYAYENAPNPQRKLKYLTLFGDASVDYKNRLPNNNNIVPTYQDLPLFSSIGELVASDDFYGMMDDDEGEMRIADKLDLAVGRLLVDDLSLARSTVDKIIAYESKESFGSWRNNFLLISDDANQGDFDLQVTLDEVGDDIAANKPFINVKKIHADAYEQQSSSGGFRYPAVNKAIAEAIDVGVTVVNYLGHGGENGLAAERIVTKDDILSWQNENRYNVMVTVTCIFTRFDNPLRVSPGELNLHQSKSGSVAMVATTRDISVSTGKNFNTQFAPYLFNYNNTDDSVAEAVRKAKNDNGSFDRRVIFYFGDAAMKLQLPKPQVRLTHLNDVPIAQSQDTLKALSKIKISGEVVNASGQRLSNYTGELSSIVFDKKQQRKTLGNDGTMIGGQLAIMEFETLGEIIFRGNASVREGLFSFEFVVPKDIAIPVGEGRVSFYAEESEALVDQKGYNNSILVGGINQNAPEDNIGPEIQLFMNDDSFISGGITNDSPFLLVHLQDENGINTASGIGHDLVAILDGDEANPLVVNDFYETEVDDYTRGKVRYKLRDLEEGLHTLKFIAWDVYNNSSEAEIQFVVTGSDELKITRVLNYPNPFSSYTEFWFNHNRPYEPLEVQVQVFTVTGKIVWSTRQVVNTTGFLSREIIWNGRDDFGDRIGKGVYVYKLTVKSTLTNKRAEKYEKLVIL</sequence>
<feature type="domain" description="Gingipain" evidence="2">
    <location>
        <begin position="522"/>
        <end position="889"/>
    </location>
</feature>
<dbReference type="EMBL" id="JBHULZ010000006">
    <property type="protein sequence ID" value="MFD2696614.1"/>
    <property type="molecule type" value="Genomic_DNA"/>
</dbReference>
<dbReference type="InterPro" id="IPR029030">
    <property type="entry name" value="Caspase-like_dom_sf"/>
</dbReference>
<proteinExistence type="predicted"/>
<evidence type="ECO:0000313" key="4">
    <source>
        <dbReference type="Proteomes" id="UP001597357"/>
    </source>
</evidence>
<keyword evidence="4" id="KW-1185">Reference proteome</keyword>
<dbReference type="Pfam" id="PF01364">
    <property type="entry name" value="Peptidase_C25"/>
    <property type="match status" value="1"/>
</dbReference>
<organism evidence="3 4">
    <name type="scientific">Mesonia sediminis</name>
    <dbReference type="NCBI Taxonomy" id="1703946"/>
    <lineage>
        <taxon>Bacteria</taxon>
        <taxon>Pseudomonadati</taxon>
        <taxon>Bacteroidota</taxon>
        <taxon>Flavobacteriia</taxon>
        <taxon>Flavobacteriales</taxon>
        <taxon>Flavobacteriaceae</taxon>
        <taxon>Mesonia</taxon>
    </lineage>
</organism>
<dbReference type="NCBIfam" id="NF033707">
    <property type="entry name" value="T9SS_sortase"/>
    <property type="match status" value="1"/>
</dbReference>
<name>A0ABW5SBU6_9FLAO</name>
<dbReference type="SUPFAM" id="SSF52129">
    <property type="entry name" value="Caspase-like"/>
    <property type="match status" value="1"/>
</dbReference>
<protein>
    <submittedName>
        <fullName evidence="3">Type IX secretion system sortase PorU</fullName>
    </submittedName>
</protein>
<dbReference type="Proteomes" id="UP001597357">
    <property type="component" value="Unassembled WGS sequence"/>
</dbReference>
<dbReference type="CDD" id="cd02258">
    <property type="entry name" value="Peptidase_C25_N"/>
    <property type="match status" value="1"/>
</dbReference>
<dbReference type="Gene3D" id="2.60.40.4070">
    <property type="match status" value="1"/>
</dbReference>
<evidence type="ECO:0000259" key="2">
    <source>
        <dbReference type="Pfam" id="PF01364"/>
    </source>
</evidence>
<accession>A0ABW5SBU6</accession>
<keyword evidence="1" id="KW-0732">Signal</keyword>
<evidence type="ECO:0000256" key="1">
    <source>
        <dbReference type="ARBA" id="ARBA00022729"/>
    </source>
</evidence>
<dbReference type="Gene3D" id="3.40.50.1460">
    <property type="match status" value="1"/>
</dbReference>
<dbReference type="InterPro" id="IPR001769">
    <property type="entry name" value="Gingipain"/>
</dbReference>
<evidence type="ECO:0000313" key="3">
    <source>
        <dbReference type="EMBL" id="MFD2696614.1"/>
    </source>
</evidence>
<reference evidence="4" key="1">
    <citation type="journal article" date="2019" name="Int. J. Syst. Evol. Microbiol.">
        <title>The Global Catalogue of Microorganisms (GCM) 10K type strain sequencing project: providing services to taxonomists for standard genome sequencing and annotation.</title>
        <authorList>
            <consortium name="The Broad Institute Genomics Platform"/>
            <consortium name="The Broad Institute Genome Sequencing Center for Infectious Disease"/>
            <person name="Wu L."/>
            <person name="Ma J."/>
        </authorList>
    </citation>
    <scope>NUCLEOTIDE SEQUENCE [LARGE SCALE GENOMIC DNA]</scope>
    <source>
        <strain evidence="4">KCTC 42255</strain>
    </source>
</reference>